<protein>
    <submittedName>
        <fullName evidence="1">Uncharacterized protein</fullName>
    </submittedName>
</protein>
<dbReference type="KEGG" id="mlir:LPB04_14435"/>
<dbReference type="AlphaFoldDB" id="A0A7L9TZR5"/>
<gene>
    <name evidence="1" type="ORF">LPB04_14435</name>
</gene>
<name>A0A7L9TZR5_9BURK</name>
<proteinExistence type="predicted"/>
<dbReference type="Proteomes" id="UP000593875">
    <property type="component" value="Chromosome"/>
</dbReference>
<dbReference type="EMBL" id="CP062941">
    <property type="protein sequence ID" value="QOL48188.1"/>
    <property type="molecule type" value="Genomic_DNA"/>
</dbReference>
<organism evidence="1 2">
    <name type="scientific">Massilia litorea</name>
    <dbReference type="NCBI Taxonomy" id="2769491"/>
    <lineage>
        <taxon>Bacteria</taxon>
        <taxon>Pseudomonadati</taxon>
        <taxon>Pseudomonadota</taxon>
        <taxon>Betaproteobacteria</taxon>
        <taxon>Burkholderiales</taxon>
        <taxon>Oxalobacteraceae</taxon>
        <taxon>Telluria group</taxon>
        <taxon>Massilia</taxon>
    </lineage>
</organism>
<dbReference type="RefSeq" id="WP_193685234.1">
    <property type="nucleotide sequence ID" value="NZ_CP062941.1"/>
</dbReference>
<sequence length="132" mass="14860">MNEGWQNDDYLILLAEDESAKAMTAYGFDRFIPGYSLVGLKGWEEFIVVSPSGSLHVVPTVPLDASHVVPCVLPQPISLQADSRFTNKIKWYLKPLVFGGSPTDDANVAWISHAQHTEVVRWWNEQYRQAKA</sequence>
<evidence type="ECO:0000313" key="1">
    <source>
        <dbReference type="EMBL" id="QOL48188.1"/>
    </source>
</evidence>
<keyword evidence="2" id="KW-1185">Reference proteome</keyword>
<accession>A0A7L9TZR5</accession>
<evidence type="ECO:0000313" key="2">
    <source>
        <dbReference type="Proteomes" id="UP000593875"/>
    </source>
</evidence>
<reference evidence="1 2" key="1">
    <citation type="submission" date="2020-10" db="EMBL/GenBank/DDBJ databases">
        <title>Genome sequencing of Massilia sp. LPB0304.</title>
        <authorList>
            <person name="Kim J."/>
        </authorList>
    </citation>
    <scope>NUCLEOTIDE SEQUENCE [LARGE SCALE GENOMIC DNA]</scope>
    <source>
        <strain evidence="1 2">LPB0304</strain>
    </source>
</reference>